<dbReference type="EMBL" id="BROH01000011">
    <property type="protein sequence ID" value="GKY89380.1"/>
    <property type="molecule type" value="Genomic_DNA"/>
</dbReference>
<dbReference type="Gene3D" id="3.90.550.60">
    <property type="match status" value="1"/>
</dbReference>
<proteinExistence type="predicted"/>
<organism evidence="2 3">
    <name type="scientific">Sinisalibacter aestuarii</name>
    <dbReference type="NCBI Taxonomy" id="2949426"/>
    <lineage>
        <taxon>Bacteria</taxon>
        <taxon>Pseudomonadati</taxon>
        <taxon>Pseudomonadota</taxon>
        <taxon>Alphaproteobacteria</taxon>
        <taxon>Rhodobacterales</taxon>
        <taxon>Roseobacteraceae</taxon>
        <taxon>Sinisalibacter</taxon>
    </lineage>
</organism>
<evidence type="ECO:0000313" key="2">
    <source>
        <dbReference type="EMBL" id="GKY89380.1"/>
    </source>
</evidence>
<dbReference type="GO" id="GO:0016740">
    <property type="term" value="F:transferase activity"/>
    <property type="evidence" value="ECO:0007669"/>
    <property type="project" value="UniProtKB-KW"/>
</dbReference>
<dbReference type="InterPro" id="IPR040492">
    <property type="entry name" value="GlfT2_N"/>
</dbReference>
<name>A0ABQ5LY90_9RHOB</name>
<feature type="domain" description="Galactofuranosyltransferase GlfT2 N-terminal" evidence="1">
    <location>
        <begin position="6"/>
        <end position="91"/>
    </location>
</feature>
<evidence type="ECO:0000259" key="1">
    <source>
        <dbReference type="Pfam" id="PF17994"/>
    </source>
</evidence>
<gene>
    <name evidence="2" type="ORF">STA1M1_32490</name>
</gene>
<dbReference type="Proteomes" id="UP001144205">
    <property type="component" value="Unassembled WGS sequence"/>
</dbReference>
<comment type="caution">
    <text evidence="2">The sequence shown here is derived from an EMBL/GenBank/DDBJ whole genome shotgun (WGS) entry which is preliminary data.</text>
</comment>
<dbReference type="RefSeq" id="WP_281843408.1">
    <property type="nucleotide sequence ID" value="NZ_BROH01000011.1"/>
</dbReference>
<dbReference type="Pfam" id="PF17994">
    <property type="entry name" value="Glft2_N"/>
    <property type="match status" value="1"/>
</dbReference>
<dbReference type="SUPFAM" id="SSF53448">
    <property type="entry name" value="Nucleotide-diphospho-sugar transferases"/>
    <property type="match status" value="1"/>
</dbReference>
<evidence type="ECO:0000313" key="3">
    <source>
        <dbReference type="Proteomes" id="UP001144205"/>
    </source>
</evidence>
<keyword evidence="3" id="KW-1185">Reference proteome</keyword>
<accession>A0ABQ5LY90</accession>
<reference evidence="2" key="1">
    <citation type="journal article" date="2023" name="Int. J. Syst. Evol. Microbiol.">
        <title>Sinisalibacter aestuarii sp. nov., isolated from estuarine sediment of the Arakawa River.</title>
        <authorList>
            <person name="Arafat S.T."/>
            <person name="Hirano S."/>
            <person name="Sato A."/>
            <person name="Takeuchi K."/>
            <person name="Yasuda T."/>
            <person name="Terahara T."/>
            <person name="Hamada M."/>
            <person name="Kobayashi T."/>
        </authorList>
    </citation>
    <scope>NUCLEOTIDE SEQUENCE</scope>
    <source>
        <strain evidence="2">B-399</strain>
    </source>
</reference>
<sequence>MTETTLQALVLPEQEISTETALYFRPDGEVVHQSESGHLHLSQGARVSFDTYFNAFDSAEWQDACGLESLAFDLRGTGQVMLRVYQVRPNLPVMPTGGIPSVALETELVLSPEGPHIVDLSELATHQGLRLLYLEIEAKSAATITDGRFVTRDRPVRRPKLAVSITTFKREPEVQATARRLSEFLTTYEFADRIAVQIVDNGMSARIEETPGLRYITNANLGGSGGFARGMMEARASGATHCLFMDDDASFHMENIRRTFALLSFASDPTTAIAGAMITNTRKYEMFENGAIFDGICRPQNMHTDLREQKKLFKLLFRAAKPLPHNAYGGWWYFAFPLDHARHYPFPFFVRGDDSGFALANQFHIRTLNGVVSFQDSFGEKETPLINYLDARYHLMHHLVFEGLERGARRTALVPLRLIVKSLVRFHYEAAEAQLLAMRDVMAGPDFFLENADMSQRRQTLGALHVHEKWAPLDARPTRLRKPGHLTDRLWALTLNGHFIPFFGRFGARRVLRLSMRGPNWPIWGAREITYVNRATKMGYTVRLDRKRGLALLGQAIRQARALVRAYPDLVAEYRERYAEMTSEETWRKLLGLDEDRD</sequence>
<dbReference type="InterPro" id="IPR029044">
    <property type="entry name" value="Nucleotide-diphossugar_trans"/>
</dbReference>
<protein>
    <submittedName>
        <fullName evidence="2">Glycosyl transferase</fullName>
    </submittedName>
</protein>
<keyword evidence="2" id="KW-0808">Transferase</keyword>